<evidence type="ECO:0000313" key="3">
    <source>
        <dbReference type="Proteomes" id="UP000621455"/>
    </source>
</evidence>
<dbReference type="EMBL" id="WHJG01000002">
    <property type="protein sequence ID" value="NHZ78398.1"/>
    <property type="molecule type" value="Genomic_DNA"/>
</dbReference>
<proteinExistence type="predicted"/>
<protein>
    <submittedName>
        <fullName evidence="2">Uncharacterized protein</fullName>
    </submittedName>
</protein>
<feature type="compositionally biased region" description="Low complexity" evidence="1">
    <location>
        <begin position="84"/>
        <end position="124"/>
    </location>
</feature>
<accession>A0ABX0N8N8</accession>
<gene>
    <name evidence="2" type="ORF">F2P44_03730</name>
</gene>
<evidence type="ECO:0000313" key="2">
    <source>
        <dbReference type="EMBL" id="NHZ78398.1"/>
    </source>
</evidence>
<name>A0ABX0N8N8_9BURK</name>
<organism evidence="2 3">
    <name type="scientific">Massilia frigida</name>
    <dbReference type="NCBI Taxonomy" id="2609281"/>
    <lineage>
        <taxon>Bacteria</taxon>
        <taxon>Pseudomonadati</taxon>
        <taxon>Pseudomonadota</taxon>
        <taxon>Betaproteobacteria</taxon>
        <taxon>Burkholderiales</taxon>
        <taxon>Oxalobacteraceae</taxon>
        <taxon>Telluria group</taxon>
        <taxon>Massilia</taxon>
    </lineage>
</organism>
<dbReference type="RefSeq" id="WP_167085134.1">
    <property type="nucleotide sequence ID" value="NZ_WHJG01000002.1"/>
</dbReference>
<evidence type="ECO:0000256" key="1">
    <source>
        <dbReference type="SAM" id="MobiDB-lite"/>
    </source>
</evidence>
<comment type="caution">
    <text evidence="2">The sequence shown here is derived from an EMBL/GenBank/DDBJ whole genome shotgun (WGS) entry which is preliminary data.</text>
</comment>
<reference evidence="2 3" key="1">
    <citation type="submission" date="2019-10" db="EMBL/GenBank/DDBJ databases">
        <title>Taxonomy of Antarctic Massilia spp.: description of Massilia rubra sp. nov., Massilia aquatica sp. nov., Massilia mucilaginosa sp. nov., Massilia frigida sp. nov. isolated from streams, lakes and regoliths.</title>
        <authorList>
            <person name="Holochova P."/>
            <person name="Sedlacek I."/>
            <person name="Kralova S."/>
            <person name="Maslanova I."/>
            <person name="Busse H.-J."/>
            <person name="Stankova E."/>
            <person name="Vrbovska V."/>
            <person name="Kovarovic V."/>
            <person name="Bartak M."/>
            <person name="Svec P."/>
            <person name="Pantucek R."/>
        </authorList>
    </citation>
    <scope>NUCLEOTIDE SEQUENCE [LARGE SCALE GENOMIC DNA]</scope>
    <source>
        <strain evidence="2 3">CCM 8695</strain>
    </source>
</reference>
<keyword evidence="3" id="KW-1185">Reference proteome</keyword>
<feature type="region of interest" description="Disordered" evidence="1">
    <location>
        <begin position="69"/>
        <end position="124"/>
    </location>
</feature>
<dbReference type="Proteomes" id="UP000621455">
    <property type="component" value="Unassembled WGS sequence"/>
</dbReference>
<sequence>MSILAAMVLAFPPPPDKRHSGAFALTLLVHALLIVGWQYARRIPPAEHGPVRTIQWVTIAPPARKIDAPAPAPLPPEMKKTVSAAGAAPRPAPAAAPQQAPARPAAEPTAEVVAADAPSTPTPSAAEIMRQARSSIGKIDQDLRKAHPGQPITAPVSNGASRLAQGLQAAADAAPKRWYEAPKVTEIIDPGPYSRRRYRVVGANGTYCITVESNHAPDGLDIMKNGIQHKKTNCEKSEQAATEQKW</sequence>